<sequence>MTSPLSLHSSSLPFELSSDSRTHGYQGPSRFVRISRVTQAGGGCIARSEDGARCVVAGKESLRILRISDGHAAQSSGDYKSVVGRGGHRIDSSRNLWEGSGLKIESATTGVAWGHGPFSTKIFTSARNGELIMWDIGRGGPAKLERRTKDHIRSINQLSISYSVHHYCVTGSADGDLRIWDLRDMSKSLMRVHHPTSVRSVAFSPSLWQPLQAIVGLDNGSIYSRWDLKMGQRGLLDRLPVAHTTPVTALDWKNPPGTTGTETTDNGLGWFVSGGLDRYVKVWDLMTPVSASHIPHKPTYILHTQYPVRRLLWRPGYECEVAVISNPEITAPVKADTSRLSNSAFPSATLLSRSSSGLLTAGSVVLEPEAQTPAQLNVTGPAVTPVEDAIEIWDVRRGWISKWSVKGSAAEGGLADVLFADSHAIWAQHTSGAFSQFDLRDVTKPIDNIPRVALSWEISGSLAFVSDRKYAFEVPYDDIRPDLESIAEKQRIRTKNLGDETVQPSLQTLGIQSLLRASPGLEAFKRLAKRYVINGEDRRSMCLKNAQVCIAAAAEIGMQETAHLWLFLAACLLDVVPHTRPSPLHLPQLLNSQDGPVIPAPPSSRTQFYLQSSAKGAEGRSQKTSPSRGSVKSSESSKYPQGRSSSQSASRGLTPASSASSSPRHMPVHLPPTTPRRPSFLGNRRGSMDAGPSRRPSAYRRPSVTLANSHTPSPAEKAASSLRHVGEGALDDSDSSSGNDSDVGSAGTPGGWSDEEPSMRSALSPALLTQRAMAAPSPLSRVAGQQQWTDEDGDMNDDDGDTSASPQSTDSDSERPTIFRRQSGQKKVSGRFKSRSRSSTVASLAAPVIDKSLARRESQSSIRTIVAGDVMHGDTDNALKAEETIRDLNHVIPELKGPEVVRGLYMEAPYDPTNYTERRIEIVQMEEMRVRDIGWQSLRQALEALADQGDVQMCAMLVIMARSELGIGVKRSTALVDAYVDMLERLRLFTCSAYIRKHCQLERIQKATTTHTIIYTSCAKCRKPLIKPSGRLPDGSVVKGGFSQCTTCRTSCAICAICRLPVRTLLFQCPVCKHGGHEACYRQFYAHQRATRPPQIVRLDTPDPEKNKRVAPPSVDFIRPTVEGEQSPVNSMSSFNEGLDAYGNPILTRPLGYPCATGCGHYCWAGMSWKGSCVSID</sequence>
<dbReference type="SUPFAM" id="SSF50978">
    <property type="entry name" value="WD40 repeat-like"/>
    <property type="match status" value="1"/>
</dbReference>
<dbReference type="Pfam" id="PF00400">
    <property type="entry name" value="WD40"/>
    <property type="match status" value="2"/>
</dbReference>
<dbReference type="PROSITE" id="PS00678">
    <property type="entry name" value="WD_REPEATS_1"/>
    <property type="match status" value="1"/>
</dbReference>
<dbReference type="PROSITE" id="PS50082">
    <property type="entry name" value="WD_REPEATS_2"/>
    <property type="match status" value="1"/>
</dbReference>
<evidence type="ECO:0000256" key="5">
    <source>
        <dbReference type="ARBA" id="ARBA00022833"/>
    </source>
</evidence>
<keyword evidence="5" id="KW-0862">Zinc</keyword>
<dbReference type="SMART" id="SM00320">
    <property type="entry name" value="WD40"/>
    <property type="match status" value="2"/>
</dbReference>
<evidence type="ECO:0000313" key="9">
    <source>
        <dbReference type="Proteomes" id="UP000242287"/>
    </source>
</evidence>
<gene>
    <name evidence="8" type="ORF">AMATHDRAFT_147687</name>
</gene>
<keyword evidence="9" id="KW-1185">Reference proteome</keyword>
<dbReference type="GO" id="GO:0005774">
    <property type="term" value="C:vacuolar membrane"/>
    <property type="evidence" value="ECO:0007669"/>
    <property type="project" value="TreeGrafter"/>
</dbReference>
<dbReference type="GO" id="GO:0016239">
    <property type="term" value="P:positive regulation of macroautophagy"/>
    <property type="evidence" value="ECO:0007669"/>
    <property type="project" value="TreeGrafter"/>
</dbReference>
<feature type="compositionally biased region" description="Acidic residues" evidence="7">
    <location>
        <begin position="789"/>
        <end position="801"/>
    </location>
</feature>
<name>A0A2A9NP21_9AGAR</name>
<feature type="compositionally biased region" description="Low complexity" evidence="7">
    <location>
        <begin position="625"/>
        <end position="652"/>
    </location>
</feature>
<evidence type="ECO:0000313" key="8">
    <source>
        <dbReference type="EMBL" id="PFH49423.1"/>
    </source>
</evidence>
<dbReference type="InterPro" id="IPR036322">
    <property type="entry name" value="WD40_repeat_dom_sf"/>
</dbReference>
<keyword evidence="3" id="KW-0677">Repeat</keyword>
<dbReference type="InterPro" id="IPR001680">
    <property type="entry name" value="WD40_rpt"/>
</dbReference>
<dbReference type="InterPro" id="IPR015943">
    <property type="entry name" value="WD40/YVTN_repeat-like_dom_sf"/>
</dbReference>
<dbReference type="OrthoDB" id="60955at2759"/>
<dbReference type="STRING" id="703135.A0A2A9NP21"/>
<dbReference type="GO" id="GO:0005829">
    <property type="term" value="C:cytosol"/>
    <property type="evidence" value="ECO:0007669"/>
    <property type="project" value="TreeGrafter"/>
</dbReference>
<dbReference type="Gene3D" id="2.130.10.10">
    <property type="entry name" value="YVTN repeat-like/Quinoprotein amine dehydrogenase"/>
    <property type="match status" value="1"/>
</dbReference>
<evidence type="ECO:0000256" key="3">
    <source>
        <dbReference type="ARBA" id="ARBA00022737"/>
    </source>
</evidence>
<organism evidence="8 9">
    <name type="scientific">Amanita thiersii Skay4041</name>
    <dbReference type="NCBI Taxonomy" id="703135"/>
    <lineage>
        <taxon>Eukaryota</taxon>
        <taxon>Fungi</taxon>
        <taxon>Dikarya</taxon>
        <taxon>Basidiomycota</taxon>
        <taxon>Agaricomycotina</taxon>
        <taxon>Agaricomycetes</taxon>
        <taxon>Agaricomycetidae</taxon>
        <taxon>Agaricales</taxon>
        <taxon>Pluteineae</taxon>
        <taxon>Amanitaceae</taxon>
        <taxon>Amanita</taxon>
    </lineage>
</organism>
<dbReference type="PANTHER" id="PTHR46200:SF1">
    <property type="entry name" value="GATOR COMPLEX PROTEIN WDR24"/>
    <property type="match status" value="1"/>
</dbReference>
<dbReference type="InterPro" id="IPR037590">
    <property type="entry name" value="WDR24"/>
</dbReference>
<dbReference type="GO" id="GO:1904263">
    <property type="term" value="P:positive regulation of TORC1 signaling"/>
    <property type="evidence" value="ECO:0007669"/>
    <property type="project" value="TreeGrafter"/>
</dbReference>
<dbReference type="PROSITE" id="PS50294">
    <property type="entry name" value="WD_REPEATS_REGION"/>
    <property type="match status" value="1"/>
</dbReference>
<feature type="compositionally biased region" description="Low complexity" evidence="7">
    <location>
        <begin position="693"/>
        <end position="703"/>
    </location>
</feature>
<feature type="region of interest" description="Disordered" evidence="7">
    <location>
        <begin position="1"/>
        <end position="24"/>
    </location>
</feature>
<evidence type="ECO:0000256" key="6">
    <source>
        <dbReference type="PROSITE-ProRule" id="PRU00221"/>
    </source>
</evidence>
<proteinExistence type="predicted"/>
<feature type="compositionally biased region" description="Low complexity" evidence="7">
    <location>
        <begin position="1"/>
        <end position="19"/>
    </location>
</feature>
<feature type="region of interest" description="Disordered" evidence="7">
    <location>
        <begin position="612"/>
        <end position="839"/>
    </location>
</feature>
<evidence type="ECO:0000256" key="2">
    <source>
        <dbReference type="ARBA" id="ARBA00022723"/>
    </source>
</evidence>
<reference evidence="8 9" key="1">
    <citation type="submission" date="2014-02" db="EMBL/GenBank/DDBJ databases">
        <title>Transposable element dynamics among asymbiotic and ectomycorrhizal Amanita fungi.</title>
        <authorList>
            <consortium name="DOE Joint Genome Institute"/>
            <person name="Hess J."/>
            <person name="Skrede I."/>
            <person name="Wolfe B."/>
            <person name="LaButti K."/>
            <person name="Ohm R.A."/>
            <person name="Grigoriev I.V."/>
            <person name="Pringle A."/>
        </authorList>
    </citation>
    <scope>NUCLEOTIDE SEQUENCE [LARGE SCALE GENOMIC DNA]</scope>
    <source>
        <strain evidence="8 9">SKay4041</strain>
    </source>
</reference>
<dbReference type="Proteomes" id="UP000242287">
    <property type="component" value="Unassembled WGS sequence"/>
</dbReference>
<dbReference type="GO" id="GO:0008270">
    <property type="term" value="F:zinc ion binding"/>
    <property type="evidence" value="ECO:0007669"/>
    <property type="project" value="UniProtKB-KW"/>
</dbReference>
<dbReference type="GO" id="GO:0061700">
    <property type="term" value="C:GATOR2 complex"/>
    <property type="evidence" value="ECO:0007669"/>
    <property type="project" value="TreeGrafter"/>
</dbReference>
<feature type="compositionally biased region" description="Low complexity" evidence="7">
    <location>
        <begin position="735"/>
        <end position="746"/>
    </location>
</feature>
<accession>A0A2A9NP21</accession>
<keyword evidence="2" id="KW-0479">Metal-binding</keyword>
<dbReference type="InterPro" id="IPR019775">
    <property type="entry name" value="WD40_repeat_CS"/>
</dbReference>
<protein>
    <submittedName>
        <fullName evidence="8">Uncharacterized protein</fullName>
    </submittedName>
</protein>
<evidence type="ECO:0000256" key="4">
    <source>
        <dbReference type="ARBA" id="ARBA00022771"/>
    </source>
</evidence>
<keyword evidence="1 6" id="KW-0853">WD repeat</keyword>
<keyword evidence="4" id="KW-0863">Zinc-finger</keyword>
<dbReference type="EMBL" id="KZ302030">
    <property type="protein sequence ID" value="PFH49423.1"/>
    <property type="molecule type" value="Genomic_DNA"/>
</dbReference>
<feature type="repeat" description="WD" evidence="6">
    <location>
        <begin position="148"/>
        <end position="190"/>
    </location>
</feature>
<evidence type="ECO:0000256" key="1">
    <source>
        <dbReference type="ARBA" id="ARBA00022574"/>
    </source>
</evidence>
<dbReference type="PANTHER" id="PTHR46200">
    <property type="entry name" value="GATOR COMPLEX PROTEIN WDR24"/>
    <property type="match status" value="1"/>
</dbReference>
<dbReference type="AlphaFoldDB" id="A0A2A9NP21"/>
<evidence type="ECO:0000256" key="7">
    <source>
        <dbReference type="SAM" id="MobiDB-lite"/>
    </source>
</evidence>